<name>A0A6J5NNX6_9CAUD</name>
<reference evidence="1" key="1">
    <citation type="submission" date="2020-04" db="EMBL/GenBank/DDBJ databases">
        <authorList>
            <person name="Chiriac C."/>
            <person name="Salcher M."/>
            <person name="Ghai R."/>
            <person name="Kavagutti S V."/>
        </authorList>
    </citation>
    <scope>NUCLEOTIDE SEQUENCE</scope>
</reference>
<gene>
    <name evidence="1" type="ORF">UFOVP731_7</name>
</gene>
<accession>A0A6J5NNX6</accession>
<proteinExistence type="predicted"/>
<sequence length="71" mass="7574">MAASDDISTGLNQISGLIKLLTASPSPTITINGETIDTAGYLSNLKDTLPVLLQVQQSLQGPFQRATRMRT</sequence>
<evidence type="ECO:0000313" key="1">
    <source>
        <dbReference type="EMBL" id="CAB4160627.1"/>
    </source>
</evidence>
<protein>
    <submittedName>
        <fullName evidence="1">Uncharacterized protein</fullName>
    </submittedName>
</protein>
<organism evidence="1">
    <name type="scientific">uncultured Caudovirales phage</name>
    <dbReference type="NCBI Taxonomy" id="2100421"/>
    <lineage>
        <taxon>Viruses</taxon>
        <taxon>Duplodnaviria</taxon>
        <taxon>Heunggongvirae</taxon>
        <taxon>Uroviricota</taxon>
        <taxon>Caudoviricetes</taxon>
        <taxon>Peduoviridae</taxon>
        <taxon>Maltschvirus</taxon>
        <taxon>Maltschvirus maltsch</taxon>
    </lineage>
</organism>
<dbReference type="EMBL" id="LR796705">
    <property type="protein sequence ID" value="CAB4160627.1"/>
    <property type="molecule type" value="Genomic_DNA"/>
</dbReference>